<name>A0A1G6NE03_9PSEU</name>
<dbReference type="RefSeq" id="WP_091449561.1">
    <property type="nucleotide sequence ID" value="NZ_FMZZ01000003.1"/>
</dbReference>
<dbReference type="Proteomes" id="UP000199501">
    <property type="component" value="Unassembled WGS sequence"/>
</dbReference>
<keyword evidence="3" id="KW-0255">Endonuclease</keyword>
<dbReference type="PANTHER" id="PTHR34039">
    <property type="entry name" value="UPF0102 PROTEIN YRAN"/>
    <property type="match status" value="1"/>
</dbReference>
<dbReference type="GO" id="GO:0003676">
    <property type="term" value="F:nucleic acid binding"/>
    <property type="evidence" value="ECO:0007669"/>
    <property type="project" value="InterPro"/>
</dbReference>
<evidence type="ECO:0000256" key="2">
    <source>
        <dbReference type="HAMAP-Rule" id="MF_00048"/>
    </source>
</evidence>
<dbReference type="PANTHER" id="PTHR34039:SF1">
    <property type="entry name" value="UPF0102 PROTEIN YRAN"/>
    <property type="match status" value="1"/>
</dbReference>
<dbReference type="EMBL" id="FMZZ01000003">
    <property type="protein sequence ID" value="SDC65537.1"/>
    <property type="molecule type" value="Genomic_DNA"/>
</dbReference>
<dbReference type="InterPro" id="IPR011856">
    <property type="entry name" value="tRNA_endonuc-like_dom_sf"/>
</dbReference>
<dbReference type="OrthoDB" id="9794876at2"/>
<comment type="similarity">
    <text evidence="1 2">Belongs to the UPF0102 family.</text>
</comment>
<evidence type="ECO:0000313" key="3">
    <source>
        <dbReference type="EMBL" id="SDC65537.1"/>
    </source>
</evidence>
<protein>
    <recommendedName>
        <fullName evidence="2">UPF0102 protein SAMN05216174_103298</fullName>
    </recommendedName>
</protein>
<evidence type="ECO:0000256" key="1">
    <source>
        <dbReference type="ARBA" id="ARBA00006738"/>
    </source>
</evidence>
<organism evidence="3 4">
    <name type="scientific">Actinokineospora iranica</name>
    <dbReference type="NCBI Taxonomy" id="1271860"/>
    <lineage>
        <taxon>Bacteria</taxon>
        <taxon>Bacillati</taxon>
        <taxon>Actinomycetota</taxon>
        <taxon>Actinomycetes</taxon>
        <taxon>Pseudonocardiales</taxon>
        <taxon>Pseudonocardiaceae</taxon>
        <taxon>Actinokineospora</taxon>
    </lineage>
</organism>
<dbReference type="InterPro" id="IPR011335">
    <property type="entry name" value="Restrct_endonuc-II-like"/>
</dbReference>
<dbReference type="GO" id="GO:0004519">
    <property type="term" value="F:endonuclease activity"/>
    <property type="evidence" value="ECO:0007669"/>
    <property type="project" value="UniProtKB-KW"/>
</dbReference>
<dbReference type="SUPFAM" id="SSF52980">
    <property type="entry name" value="Restriction endonuclease-like"/>
    <property type="match status" value="1"/>
</dbReference>
<sequence>MTAHLLLGRRGEDIAARYLENSGYVILGRNWRCELGELDLVCEDGSRLVVCEVKTRSGTGFGTPAESVTDGKATRIRRLATRWRVDHGIPPGEIRFDIVSVVLPPHGEPQIRHLRGAF</sequence>
<dbReference type="Pfam" id="PF02021">
    <property type="entry name" value="UPF0102"/>
    <property type="match status" value="1"/>
</dbReference>
<proteinExistence type="inferred from homology"/>
<dbReference type="STRING" id="1271860.SAMN05216174_103298"/>
<dbReference type="InterPro" id="IPR003509">
    <property type="entry name" value="UPF0102_YraN-like"/>
</dbReference>
<keyword evidence="3" id="KW-0378">Hydrolase</keyword>
<keyword evidence="4" id="KW-1185">Reference proteome</keyword>
<dbReference type="CDD" id="cd20736">
    <property type="entry name" value="PoNe_Nuclease"/>
    <property type="match status" value="1"/>
</dbReference>
<dbReference type="HAMAP" id="MF_00048">
    <property type="entry name" value="UPF0102"/>
    <property type="match status" value="1"/>
</dbReference>
<evidence type="ECO:0000313" key="4">
    <source>
        <dbReference type="Proteomes" id="UP000199501"/>
    </source>
</evidence>
<gene>
    <name evidence="3" type="ORF">SAMN05216174_103298</name>
</gene>
<reference evidence="4" key="1">
    <citation type="submission" date="2016-10" db="EMBL/GenBank/DDBJ databases">
        <authorList>
            <person name="Varghese N."/>
            <person name="Submissions S."/>
        </authorList>
    </citation>
    <scope>NUCLEOTIDE SEQUENCE [LARGE SCALE GENOMIC DNA]</scope>
    <source>
        <strain evidence="4">IBRC-M 10403</strain>
    </source>
</reference>
<dbReference type="NCBIfam" id="NF009154">
    <property type="entry name" value="PRK12497.3-3"/>
    <property type="match status" value="1"/>
</dbReference>
<dbReference type="Gene3D" id="3.40.1350.10">
    <property type="match status" value="1"/>
</dbReference>
<keyword evidence="3" id="KW-0540">Nuclease</keyword>
<accession>A0A1G6NE03</accession>
<dbReference type="AlphaFoldDB" id="A0A1G6NE03"/>